<comment type="function">
    <text evidence="10 13">Required for accurate and efficient protein synthesis under certain stress conditions. May act as a fidelity factor of the translation reaction, by catalyzing a one-codon backward translocation of tRNAs on improperly translocated ribosomes. Back-translocation proceeds from a post-translocation (POST) complex to a pre-translocation (PRE) complex, thus giving elongation factor G a second chance to translocate the tRNAs correctly. Binds to ribosomes in a GTP-dependent manner.</text>
</comment>
<dbReference type="RefSeq" id="WP_269265161.1">
    <property type="nucleotide sequence ID" value="NZ_CP098248.1"/>
</dbReference>
<dbReference type="EC" id="3.6.5.n1" evidence="12 13"/>
<dbReference type="PANTHER" id="PTHR43512">
    <property type="entry name" value="TRANSLATION FACTOR GUF1-RELATED"/>
    <property type="match status" value="1"/>
</dbReference>
<reference evidence="15" key="2">
    <citation type="journal article" date="2022" name="Front. Microbiol.">
        <title>New perspectives on an old grouping: The genomic and phenotypic variability of Oxalobacter formigenes and the implications for calcium oxalate stone prevention.</title>
        <authorList>
            <person name="Chmiel J.A."/>
            <person name="Carr C."/>
            <person name="Stuivenberg G.A."/>
            <person name="Venema R."/>
            <person name="Chanyi R.M."/>
            <person name="Al K.F."/>
            <person name="Giguere D."/>
            <person name="Say H."/>
            <person name="Akouris P.P."/>
            <person name="Dominguez Romero S.A."/>
            <person name="Kwong A."/>
            <person name="Tai V."/>
            <person name="Koval S.F."/>
            <person name="Razvi H."/>
            <person name="Bjazevic J."/>
            <person name="Burton J.P."/>
        </authorList>
    </citation>
    <scope>NUCLEOTIDE SEQUENCE</scope>
    <source>
        <strain evidence="15">OxK</strain>
    </source>
</reference>
<dbReference type="CDD" id="cd01890">
    <property type="entry name" value="LepA"/>
    <property type="match status" value="1"/>
</dbReference>
<evidence type="ECO:0000259" key="14">
    <source>
        <dbReference type="PROSITE" id="PS51722"/>
    </source>
</evidence>
<dbReference type="InterPro" id="IPR027417">
    <property type="entry name" value="P-loop_NTPase"/>
</dbReference>
<keyword evidence="3" id="KW-0997">Cell inner membrane</keyword>
<dbReference type="InterPro" id="IPR035647">
    <property type="entry name" value="EFG_III/V"/>
</dbReference>
<dbReference type="FunFam" id="2.40.30.10:FF:000015">
    <property type="entry name" value="Translation factor GUF1, mitochondrial"/>
    <property type="match status" value="1"/>
</dbReference>
<dbReference type="Pfam" id="PF03144">
    <property type="entry name" value="GTP_EFTU_D2"/>
    <property type="match status" value="1"/>
</dbReference>
<dbReference type="Pfam" id="PF00009">
    <property type="entry name" value="GTP_EFTU"/>
    <property type="match status" value="1"/>
</dbReference>
<dbReference type="Proteomes" id="UP001164794">
    <property type="component" value="Chromosome"/>
</dbReference>
<evidence type="ECO:0000256" key="9">
    <source>
        <dbReference type="ARBA" id="ARBA00050293"/>
    </source>
</evidence>
<protein>
    <recommendedName>
        <fullName evidence="12 13">Elongation factor 4</fullName>
        <shortName evidence="13">EF-4</shortName>
        <ecNumber evidence="12 13">3.6.5.n1</ecNumber>
    </recommendedName>
    <alternativeName>
        <fullName evidence="13">Ribosomal back-translocase LepA</fullName>
    </alternativeName>
</protein>
<dbReference type="AlphaFoldDB" id="A0A9E9LJP7"/>
<evidence type="ECO:0000256" key="8">
    <source>
        <dbReference type="ARBA" id="ARBA00023136"/>
    </source>
</evidence>
<proteinExistence type="inferred from homology"/>
<dbReference type="Pfam" id="PF00679">
    <property type="entry name" value="EFG_C"/>
    <property type="match status" value="1"/>
</dbReference>
<dbReference type="SUPFAM" id="SSF50447">
    <property type="entry name" value="Translation proteins"/>
    <property type="match status" value="1"/>
</dbReference>
<keyword evidence="17" id="KW-1185">Reference proteome</keyword>
<organism evidence="15">
    <name type="scientific">Oxalobacter aliiformigenes</name>
    <dbReference type="NCBI Taxonomy" id="2946593"/>
    <lineage>
        <taxon>Bacteria</taxon>
        <taxon>Pseudomonadati</taxon>
        <taxon>Pseudomonadota</taxon>
        <taxon>Betaproteobacteria</taxon>
        <taxon>Burkholderiales</taxon>
        <taxon>Oxalobacteraceae</taxon>
        <taxon>Oxalobacter</taxon>
    </lineage>
</organism>
<dbReference type="Pfam" id="PF06421">
    <property type="entry name" value="LepA_C"/>
    <property type="match status" value="1"/>
</dbReference>
<dbReference type="PANTHER" id="PTHR43512:SF4">
    <property type="entry name" value="TRANSLATION FACTOR GUF1 HOMOLOG, CHLOROPLASTIC"/>
    <property type="match status" value="1"/>
</dbReference>
<evidence type="ECO:0000313" key="17">
    <source>
        <dbReference type="Proteomes" id="UP001164794"/>
    </source>
</evidence>
<keyword evidence="7 13" id="KW-0342">GTP-binding</keyword>
<keyword evidence="15" id="KW-0251">Elongation factor</keyword>
<evidence type="ECO:0000256" key="6">
    <source>
        <dbReference type="ARBA" id="ARBA00022917"/>
    </source>
</evidence>
<dbReference type="InterPro" id="IPR038363">
    <property type="entry name" value="LepA_C_sf"/>
</dbReference>
<reference evidence="16" key="1">
    <citation type="journal article" date="2022" name="Front. Microbiol.">
        <title>New perspectives on an old grouping: The genomic and phenotypic variability of Oxalobacter formigenes and the implications for calcium oxalate stone prevention.</title>
        <authorList>
            <person name="Chmiel J.A."/>
            <person name="Carr C."/>
            <person name="Stuivenberg G.A."/>
            <person name="Venema R."/>
            <person name="Chanyi R.M."/>
            <person name="Al K.F."/>
            <person name="Giguere D."/>
            <person name="Say H."/>
            <person name="Akouris P.P."/>
            <person name="Dominguez Romero S.A."/>
            <person name="Kwong A."/>
            <person name="Tai V."/>
            <person name="Koval S.F."/>
            <person name="Razvi H."/>
            <person name="Bjazevic J."/>
            <person name="Burton J.P."/>
        </authorList>
    </citation>
    <scope>NUCLEOTIDE SEQUENCE</scope>
    <source>
        <strain evidence="16">HOxNP-1</strain>
    </source>
</reference>
<sequence>MKNIRNFSIIAHIDHGKSTLADRIIQLCGGLSDREMEAQVLDSMDLERERGITIKAQTAALNYKARDGQIYNLNLIDTPGHVDFSYEVSRSLSACEGALLVVDASQGVEAQTVANCYTALDLNVEVVPVLNKIDLPSADPDNARSEIEDVIGIEATDAVLCSAKTGQGVEDILEAIIARVPPPQGDPDAPLQALIIDSWFDNYVGVVMLVRIKNGTLRPKEKIRLMATGSEYLVENVGVFSPRSQSKESLSAGQVGFVIAGIKELKAAKVGDTITLASRPASEPLPGFKEVQPQVFAGLFPVEANQYDALRDSLEKLKLNDASLQYEPEVSQALGFGFRCGFLGLLHMEIVQERLEREFGMDLITTAPTVVYEVVLKNGDVLKVDNPSKMPDPGRIEEIREPIVTVNLYMPQEYVGPVMTLCNQKRGIQMDMHYHGKQVRLTYELPMAEIVLDFFDRMKSISRGYASMEYEFKEYRASDVVKVDMLINGDKVDALAIIVHRANSQFRGRAVAAKMRELIPRQMFDVAIQAAIGSTIISRENVKALRKNVLAKCYGGDITRKRKLLEKQKAGKKRMKQVGSVEVPQEAFLAILQVDEK</sequence>
<comment type="subcellular location">
    <subcellularLocation>
        <location evidence="13">Cell membrane</location>
        <topology evidence="13">Peripheral membrane protein</topology>
        <orientation evidence="13">Cytoplasmic side</orientation>
    </subcellularLocation>
</comment>
<evidence type="ECO:0000313" key="16">
    <source>
        <dbReference type="EMBL" id="WAV97660.1"/>
    </source>
</evidence>
<feature type="binding site" evidence="13">
    <location>
        <begin position="131"/>
        <end position="134"/>
    </location>
    <ligand>
        <name>GTP</name>
        <dbReference type="ChEBI" id="CHEBI:37565"/>
    </ligand>
</feature>
<keyword evidence="6 13" id="KW-0648">Protein biosynthesis</keyword>
<dbReference type="Gene3D" id="3.30.70.2570">
    <property type="entry name" value="Elongation factor 4, C-terminal domain"/>
    <property type="match status" value="1"/>
</dbReference>
<dbReference type="EMBL" id="CP098248">
    <property type="protein sequence ID" value="WAV97660.1"/>
    <property type="molecule type" value="Genomic_DNA"/>
</dbReference>
<dbReference type="Gene3D" id="3.40.50.300">
    <property type="entry name" value="P-loop containing nucleotide triphosphate hydrolases"/>
    <property type="match status" value="1"/>
</dbReference>
<dbReference type="InterPro" id="IPR000640">
    <property type="entry name" value="EFG_V-like"/>
</dbReference>
<dbReference type="HAMAP" id="MF_00071">
    <property type="entry name" value="LepA"/>
    <property type="match status" value="1"/>
</dbReference>
<dbReference type="Proteomes" id="UP001164819">
    <property type="component" value="Chromosome"/>
</dbReference>
<comment type="similarity">
    <text evidence="1 13">Belongs to the TRAFAC class translation factor GTPase superfamily. Classic translation factor GTPase family. LepA subfamily.</text>
</comment>
<dbReference type="Gene3D" id="3.30.70.870">
    <property type="entry name" value="Elongation Factor G (Translational Gtpase), domain 3"/>
    <property type="match status" value="1"/>
</dbReference>
<dbReference type="PROSITE" id="PS00301">
    <property type="entry name" value="G_TR_1"/>
    <property type="match status" value="1"/>
</dbReference>
<dbReference type="PRINTS" id="PR00315">
    <property type="entry name" value="ELONGATNFCT"/>
</dbReference>
<dbReference type="InterPro" id="IPR000795">
    <property type="entry name" value="T_Tr_GTP-bd_dom"/>
</dbReference>
<evidence type="ECO:0000256" key="1">
    <source>
        <dbReference type="ARBA" id="ARBA00005454"/>
    </source>
</evidence>
<accession>A0A9E9LJP7</accession>
<dbReference type="InterPro" id="IPR031157">
    <property type="entry name" value="G_TR_CS"/>
</dbReference>
<dbReference type="PROSITE" id="PS51722">
    <property type="entry name" value="G_TR_2"/>
    <property type="match status" value="1"/>
</dbReference>
<dbReference type="GO" id="GO:0097216">
    <property type="term" value="F:guanosine tetraphosphate binding"/>
    <property type="evidence" value="ECO:0007669"/>
    <property type="project" value="UniProtKB-ARBA"/>
</dbReference>
<dbReference type="SUPFAM" id="SSF52540">
    <property type="entry name" value="P-loop containing nucleoside triphosphate hydrolases"/>
    <property type="match status" value="1"/>
</dbReference>
<feature type="binding site" evidence="13">
    <location>
        <begin position="14"/>
        <end position="19"/>
    </location>
    <ligand>
        <name>GTP</name>
        <dbReference type="ChEBI" id="CHEBI:37565"/>
    </ligand>
</feature>
<dbReference type="FunFam" id="3.30.70.2570:FF:000001">
    <property type="entry name" value="Translation factor GUF1, mitochondrial"/>
    <property type="match status" value="1"/>
</dbReference>
<dbReference type="GO" id="GO:0043022">
    <property type="term" value="F:ribosome binding"/>
    <property type="evidence" value="ECO:0007669"/>
    <property type="project" value="UniProtKB-UniRule"/>
</dbReference>
<keyword evidence="2 13" id="KW-1003">Cell membrane</keyword>
<dbReference type="Gene3D" id="2.40.30.10">
    <property type="entry name" value="Translation factors"/>
    <property type="match status" value="1"/>
</dbReference>
<dbReference type="FunFam" id="3.30.70.870:FF:000004">
    <property type="entry name" value="Translation factor GUF1, mitochondrial"/>
    <property type="match status" value="1"/>
</dbReference>
<dbReference type="GO" id="GO:0003746">
    <property type="term" value="F:translation elongation factor activity"/>
    <property type="evidence" value="ECO:0007669"/>
    <property type="project" value="UniProtKB-UniRule"/>
</dbReference>
<dbReference type="InterPro" id="IPR006297">
    <property type="entry name" value="EF-4"/>
</dbReference>
<dbReference type="GO" id="GO:0005886">
    <property type="term" value="C:plasma membrane"/>
    <property type="evidence" value="ECO:0007669"/>
    <property type="project" value="UniProtKB-SubCell"/>
</dbReference>
<dbReference type="InterPro" id="IPR013842">
    <property type="entry name" value="LepA_CTD"/>
</dbReference>
<gene>
    <name evidence="13 15" type="primary">lepA</name>
    <name evidence="16" type="ORF">NB645_02660</name>
    <name evidence="15" type="ORF">NB646_03740</name>
</gene>
<comment type="similarity">
    <text evidence="11">Belongs to the GTP-binding elongation factor family. LepA subfamily.</text>
</comment>
<dbReference type="Gene3D" id="3.30.70.240">
    <property type="match status" value="1"/>
</dbReference>
<dbReference type="SUPFAM" id="SSF54980">
    <property type="entry name" value="EF-G C-terminal domain-like"/>
    <property type="match status" value="2"/>
</dbReference>
<evidence type="ECO:0000313" key="15">
    <source>
        <dbReference type="EMBL" id="WAV91860.1"/>
    </source>
</evidence>
<dbReference type="FunFam" id="3.30.70.240:FF:000007">
    <property type="entry name" value="Translation factor GUF1, mitochondrial"/>
    <property type="match status" value="1"/>
</dbReference>
<evidence type="ECO:0000256" key="13">
    <source>
        <dbReference type="HAMAP-Rule" id="MF_00071"/>
    </source>
</evidence>
<dbReference type="InterPro" id="IPR005225">
    <property type="entry name" value="Small_GTP-bd"/>
</dbReference>
<evidence type="ECO:0000256" key="4">
    <source>
        <dbReference type="ARBA" id="ARBA00022741"/>
    </source>
</evidence>
<keyword evidence="5 13" id="KW-0378">Hydrolase</keyword>
<dbReference type="CDD" id="cd16260">
    <property type="entry name" value="EF4_III"/>
    <property type="match status" value="1"/>
</dbReference>
<dbReference type="GO" id="GO:0045727">
    <property type="term" value="P:positive regulation of translation"/>
    <property type="evidence" value="ECO:0007669"/>
    <property type="project" value="UniProtKB-UniRule"/>
</dbReference>
<evidence type="ECO:0000256" key="12">
    <source>
        <dbReference type="ARBA" id="ARBA00066744"/>
    </source>
</evidence>
<dbReference type="InterPro" id="IPR009000">
    <property type="entry name" value="Transl_B-barrel_sf"/>
</dbReference>
<feature type="domain" description="Tr-type G" evidence="14">
    <location>
        <begin position="2"/>
        <end position="184"/>
    </location>
</feature>
<dbReference type="SMART" id="SM00838">
    <property type="entry name" value="EFG_C"/>
    <property type="match status" value="1"/>
</dbReference>
<dbReference type="InterPro" id="IPR035654">
    <property type="entry name" value="LepA_IV"/>
</dbReference>
<dbReference type="CDD" id="cd03709">
    <property type="entry name" value="lepA_C"/>
    <property type="match status" value="1"/>
</dbReference>
<keyword evidence="4 13" id="KW-0547">Nucleotide-binding</keyword>
<dbReference type="GO" id="GO:0005525">
    <property type="term" value="F:GTP binding"/>
    <property type="evidence" value="ECO:0007669"/>
    <property type="project" value="UniProtKB-UniRule"/>
</dbReference>
<dbReference type="GO" id="GO:0003924">
    <property type="term" value="F:GTPase activity"/>
    <property type="evidence" value="ECO:0007669"/>
    <property type="project" value="UniProtKB-UniRule"/>
</dbReference>
<dbReference type="FunFam" id="3.40.50.300:FF:000078">
    <property type="entry name" value="Elongation factor 4"/>
    <property type="match status" value="1"/>
</dbReference>
<evidence type="ECO:0000256" key="11">
    <source>
        <dbReference type="ARBA" id="ARBA00061052"/>
    </source>
</evidence>
<evidence type="ECO:0000256" key="10">
    <source>
        <dbReference type="ARBA" id="ARBA00057626"/>
    </source>
</evidence>
<dbReference type="CDD" id="cd03699">
    <property type="entry name" value="EF4_II"/>
    <property type="match status" value="1"/>
</dbReference>
<dbReference type="NCBIfam" id="TIGR01393">
    <property type="entry name" value="lepA"/>
    <property type="match status" value="1"/>
</dbReference>
<keyword evidence="8 13" id="KW-0472">Membrane</keyword>
<dbReference type="InterPro" id="IPR004161">
    <property type="entry name" value="EFTu-like_2"/>
</dbReference>
<evidence type="ECO:0000256" key="5">
    <source>
        <dbReference type="ARBA" id="ARBA00022801"/>
    </source>
</evidence>
<dbReference type="EMBL" id="CP098251">
    <property type="protein sequence ID" value="WAV91860.1"/>
    <property type="molecule type" value="Genomic_DNA"/>
</dbReference>
<name>A0A9E9LJP7_9BURK</name>
<dbReference type="NCBIfam" id="TIGR00231">
    <property type="entry name" value="small_GTP"/>
    <property type="match status" value="1"/>
</dbReference>
<evidence type="ECO:0000256" key="3">
    <source>
        <dbReference type="ARBA" id="ARBA00022519"/>
    </source>
</evidence>
<comment type="catalytic activity">
    <reaction evidence="9 13">
        <text>GTP + H2O = GDP + phosphate + H(+)</text>
        <dbReference type="Rhea" id="RHEA:19669"/>
        <dbReference type="ChEBI" id="CHEBI:15377"/>
        <dbReference type="ChEBI" id="CHEBI:15378"/>
        <dbReference type="ChEBI" id="CHEBI:37565"/>
        <dbReference type="ChEBI" id="CHEBI:43474"/>
        <dbReference type="ChEBI" id="CHEBI:58189"/>
        <dbReference type="EC" id="3.6.5.n1"/>
    </reaction>
</comment>
<evidence type="ECO:0000256" key="2">
    <source>
        <dbReference type="ARBA" id="ARBA00022475"/>
    </source>
</evidence>
<evidence type="ECO:0000256" key="7">
    <source>
        <dbReference type="ARBA" id="ARBA00023134"/>
    </source>
</evidence>